<dbReference type="Proteomes" id="UP000024376">
    <property type="component" value="Unassembled WGS sequence"/>
</dbReference>
<organism evidence="1 2">
    <name type="scientific">Hypocrea jecorina (strain ATCC 56765 / BCRC 32924 / NRRL 11460 / Rut C-30)</name>
    <name type="common">Trichoderma reesei</name>
    <dbReference type="NCBI Taxonomy" id="1344414"/>
    <lineage>
        <taxon>Eukaryota</taxon>
        <taxon>Fungi</taxon>
        <taxon>Dikarya</taxon>
        <taxon>Ascomycota</taxon>
        <taxon>Pezizomycotina</taxon>
        <taxon>Sordariomycetes</taxon>
        <taxon>Hypocreomycetidae</taxon>
        <taxon>Hypocreales</taxon>
        <taxon>Hypocreaceae</taxon>
        <taxon>Trichoderma</taxon>
    </lineage>
</organism>
<gene>
    <name evidence="1" type="ORF">M419DRAFT_121547</name>
</gene>
<sequence>MPLPLPRGGSLISSCVLSCMYIVPNDMGRTPFVPLSFSPHTTVRNHHCRGWYCSNNGLADRSRNHHRRVSPT</sequence>
<reference evidence="2" key="1">
    <citation type="journal article" date="2013" name="Ind. Biotechnol.">
        <title>Comparative genomics analysis of Trichoderma reesei strains.</title>
        <authorList>
            <person name="Koike H."/>
            <person name="Aerts A."/>
            <person name="LaButti K."/>
            <person name="Grigoriev I.V."/>
            <person name="Baker S.E."/>
        </authorList>
    </citation>
    <scope>NUCLEOTIDE SEQUENCE [LARGE SCALE GENOMIC DNA]</scope>
    <source>
        <strain evidence="2">ATCC 56765 / BCRC 32924 / NRRL 11460 / Rut C-30</strain>
    </source>
</reference>
<name>A0A024SK98_HYPJR</name>
<protein>
    <submittedName>
        <fullName evidence="1">Uncharacterized protein</fullName>
    </submittedName>
</protein>
<dbReference type="EMBL" id="KI911139">
    <property type="protein sequence ID" value="ETS06483.1"/>
    <property type="molecule type" value="Genomic_DNA"/>
</dbReference>
<proteinExistence type="predicted"/>
<evidence type="ECO:0000313" key="2">
    <source>
        <dbReference type="Proteomes" id="UP000024376"/>
    </source>
</evidence>
<dbReference type="HOGENOM" id="CLU_2724014_0_0_1"/>
<evidence type="ECO:0000313" key="1">
    <source>
        <dbReference type="EMBL" id="ETS06483.1"/>
    </source>
</evidence>
<dbReference type="KEGG" id="trr:M419DRAFT_121547"/>
<dbReference type="AlphaFoldDB" id="A0A024SK98"/>
<accession>A0A024SK98</accession>